<keyword evidence="3" id="KW-1185">Reference proteome</keyword>
<proteinExistence type="predicted"/>
<feature type="compositionally biased region" description="Basic residues" evidence="1">
    <location>
        <begin position="208"/>
        <end position="221"/>
    </location>
</feature>
<sequence length="221" mass="25414">MVNTASSRGSLLSAGHAPNDVLQVEAAIHCTRAKWTPRKVTRAKSSASPFCNSQRTITSIRKSAVDMATTNLVSKSCYNVLLDSIPRLRWSPQSNRFRYNVPVAVEPGANGFVLLQALEHSDSLCSQRLSGKERHELEEMERVNRLIHDVENAVHLHEAVKMLELKRMHHEEFHERPETDDDMRTQALKKKDMLWQHHPHKRSFEGRRQKRAHVGRVHQPR</sequence>
<dbReference type="EMBL" id="CANTFL010000458">
    <property type="protein sequence ID" value="CAI5722870.1"/>
    <property type="molecule type" value="Genomic_DNA"/>
</dbReference>
<organism evidence="2 3">
    <name type="scientific">Hyaloperonospora brassicae</name>
    <name type="common">Brassica downy mildew</name>
    <name type="synonym">Peronospora brassicae</name>
    <dbReference type="NCBI Taxonomy" id="162125"/>
    <lineage>
        <taxon>Eukaryota</taxon>
        <taxon>Sar</taxon>
        <taxon>Stramenopiles</taxon>
        <taxon>Oomycota</taxon>
        <taxon>Peronosporomycetes</taxon>
        <taxon>Peronosporales</taxon>
        <taxon>Peronosporaceae</taxon>
        <taxon>Hyaloperonospora</taxon>
    </lineage>
</organism>
<feature type="region of interest" description="Disordered" evidence="1">
    <location>
        <begin position="188"/>
        <end position="221"/>
    </location>
</feature>
<protein>
    <submittedName>
        <fullName evidence="2">Uncharacterized protein</fullName>
    </submittedName>
</protein>
<dbReference type="AlphaFoldDB" id="A0AAV0TLW0"/>
<evidence type="ECO:0000256" key="1">
    <source>
        <dbReference type="SAM" id="MobiDB-lite"/>
    </source>
</evidence>
<comment type="caution">
    <text evidence="2">The sequence shown here is derived from an EMBL/GenBank/DDBJ whole genome shotgun (WGS) entry which is preliminary data.</text>
</comment>
<reference evidence="2" key="1">
    <citation type="submission" date="2022-12" db="EMBL/GenBank/DDBJ databases">
        <authorList>
            <person name="Webb A."/>
        </authorList>
    </citation>
    <scope>NUCLEOTIDE SEQUENCE</scope>
    <source>
        <strain evidence="2">Hp1</strain>
    </source>
</reference>
<name>A0AAV0TLW0_HYABA</name>
<evidence type="ECO:0000313" key="2">
    <source>
        <dbReference type="EMBL" id="CAI5722870.1"/>
    </source>
</evidence>
<dbReference type="Proteomes" id="UP001162031">
    <property type="component" value="Unassembled WGS sequence"/>
</dbReference>
<evidence type="ECO:0000313" key="3">
    <source>
        <dbReference type="Proteomes" id="UP001162031"/>
    </source>
</evidence>
<accession>A0AAV0TLW0</accession>
<gene>
    <name evidence="2" type="ORF">HBR001_LOCUS2976</name>
</gene>